<dbReference type="EMBL" id="JBHTIU010000073">
    <property type="protein sequence ID" value="MFD0871063.1"/>
    <property type="molecule type" value="Genomic_DNA"/>
</dbReference>
<protein>
    <submittedName>
        <fullName evidence="2">Nuclease-related domain-containing protein</fullName>
    </submittedName>
</protein>
<accession>A0ABW3DCX6</accession>
<dbReference type="RefSeq" id="WP_379289991.1">
    <property type="nucleotide sequence ID" value="NZ_JBHTIU010000073.1"/>
</dbReference>
<evidence type="ECO:0000259" key="1">
    <source>
        <dbReference type="Pfam" id="PF08378"/>
    </source>
</evidence>
<organism evidence="2 3">
    <name type="scientific">Paenibacillus residui</name>
    <dbReference type="NCBI Taxonomy" id="629724"/>
    <lineage>
        <taxon>Bacteria</taxon>
        <taxon>Bacillati</taxon>
        <taxon>Bacillota</taxon>
        <taxon>Bacilli</taxon>
        <taxon>Bacillales</taxon>
        <taxon>Paenibacillaceae</taxon>
        <taxon>Paenibacillus</taxon>
    </lineage>
</organism>
<gene>
    <name evidence="2" type="ORF">ACFQ03_18140</name>
</gene>
<proteinExistence type="predicted"/>
<feature type="domain" description="NERD" evidence="1">
    <location>
        <begin position="8"/>
        <end position="102"/>
    </location>
</feature>
<keyword evidence="3" id="KW-1185">Reference proteome</keyword>
<name>A0ABW3DCX6_9BACL</name>
<dbReference type="Proteomes" id="UP001597120">
    <property type="component" value="Unassembled WGS sequence"/>
</dbReference>
<sequence>MDKNEKRLLELGSSYIVLHSQRVTAGGSSQVIEHLAIGPNGVFHIRTEGSAGIIRLTTERIQRGEEKGYEDATGLLYRNEYVLKQKLRSKRLEADVVGLLCFVHPDCRLEGRMPAFTAVRADQLTEFIQSYKPKKLLSVAEVKEIASLMEAGSGRNTG</sequence>
<evidence type="ECO:0000313" key="2">
    <source>
        <dbReference type="EMBL" id="MFD0871063.1"/>
    </source>
</evidence>
<dbReference type="Pfam" id="PF08378">
    <property type="entry name" value="NERD"/>
    <property type="match status" value="1"/>
</dbReference>
<evidence type="ECO:0000313" key="3">
    <source>
        <dbReference type="Proteomes" id="UP001597120"/>
    </source>
</evidence>
<reference evidence="3" key="1">
    <citation type="journal article" date="2019" name="Int. J. Syst. Evol. Microbiol.">
        <title>The Global Catalogue of Microorganisms (GCM) 10K type strain sequencing project: providing services to taxonomists for standard genome sequencing and annotation.</title>
        <authorList>
            <consortium name="The Broad Institute Genomics Platform"/>
            <consortium name="The Broad Institute Genome Sequencing Center for Infectious Disease"/>
            <person name="Wu L."/>
            <person name="Ma J."/>
        </authorList>
    </citation>
    <scope>NUCLEOTIDE SEQUENCE [LARGE SCALE GENOMIC DNA]</scope>
    <source>
        <strain evidence="3">CCUG 57263</strain>
    </source>
</reference>
<dbReference type="InterPro" id="IPR011528">
    <property type="entry name" value="NERD"/>
</dbReference>
<comment type="caution">
    <text evidence="2">The sequence shown here is derived from an EMBL/GenBank/DDBJ whole genome shotgun (WGS) entry which is preliminary data.</text>
</comment>